<dbReference type="EMBL" id="WNYA01005024">
    <property type="protein sequence ID" value="KAG8542410.1"/>
    <property type="molecule type" value="Genomic_DNA"/>
</dbReference>
<evidence type="ECO:0000313" key="4">
    <source>
        <dbReference type="Proteomes" id="UP000824782"/>
    </source>
</evidence>
<dbReference type="InterPro" id="IPR057724">
    <property type="entry name" value="TCTN1-3_N"/>
</dbReference>
<evidence type="ECO:0000256" key="1">
    <source>
        <dbReference type="SAM" id="SignalP"/>
    </source>
</evidence>
<dbReference type="Proteomes" id="UP000824782">
    <property type="component" value="Unassembled WGS sequence"/>
</dbReference>
<accession>A0AAV6Z2J6</accession>
<dbReference type="GO" id="GO:0060271">
    <property type="term" value="P:cilium assembly"/>
    <property type="evidence" value="ECO:0007669"/>
    <property type="project" value="TreeGrafter"/>
</dbReference>
<proteinExistence type="predicted"/>
<dbReference type="PANTHER" id="PTHR14611:SF4">
    <property type="entry name" value="TECTONIC-3"/>
    <property type="match status" value="1"/>
</dbReference>
<gene>
    <name evidence="3" type="ORF">GDO81_026776</name>
</gene>
<organism evidence="3 4">
    <name type="scientific">Engystomops pustulosus</name>
    <name type="common">Tungara frog</name>
    <name type="synonym">Physalaemus pustulosus</name>
    <dbReference type="NCBI Taxonomy" id="76066"/>
    <lineage>
        <taxon>Eukaryota</taxon>
        <taxon>Metazoa</taxon>
        <taxon>Chordata</taxon>
        <taxon>Craniata</taxon>
        <taxon>Vertebrata</taxon>
        <taxon>Euteleostomi</taxon>
        <taxon>Amphibia</taxon>
        <taxon>Batrachia</taxon>
        <taxon>Anura</taxon>
        <taxon>Neobatrachia</taxon>
        <taxon>Hyloidea</taxon>
        <taxon>Leptodactylidae</taxon>
        <taxon>Leiuperinae</taxon>
        <taxon>Engystomops</taxon>
    </lineage>
</organism>
<dbReference type="AlphaFoldDB" id="A0AAV6Z2J6"/>
<reference evidence="3" key="1">
    <citation type="thesis" date="2020" institute="ProQuest LLC" country="789 East Eisenhower Parkway, Ann Arbor, MI, USA">
        <title>Comparative Genomics and Chromosome Evolution.</title>
        <authorList>
            <person name="Mudd A.B."/>
        </authorList>
    </citation>
    <scope>NUCLEOTIDE SEQUENCE</scope>
    <source>
        <strain evidence="3">237g6f4</strain>
        <tissue evidence="3">Blood</tissue>
    </source>
</reference>
<evidence type="ECO:0000259" key="2">
    <source>
        <dbReference type="Pfam" id="PF25752"/>
    </source>
</evidence>
<feature type="domain" description="Tectonic-1-3 N-terminal" evidence="2">
    <location>
        <begin position="32"/>
        <end position="70"/>
    </location>
</feature>
<protein>
    <recommendedName>
        <fullName evidence="2">Tectonic-1-3 N-terminal domain-containing protein</fullName>
    </recommendedName>
</protein>
<dbReference type="PANTHER" id="PTHR14611">
    <property type="entry name" value="TECTONIC FAMILY MEMBER"/>
    <property type="match status" value="1"/>
</dbReference>
<feature type="chain" id="PRO_5043787158" description="Tectonic-1-3 N-terminal domain-containing protein" evidence="1">
    <location>
        <begin position="25"/>
        <end position="72"/>
    </location>
</feature>
<sequence>MAPELVTPGFLVVLIITFYGGIRAATGATGGVTICSCDLSPGSCDINCCCDPDCSSSDPTNVFSFCLPGSTK</sequence>
<comment type="caution">
    <text evidence="3">The sequence shown here is derived from an EMBL/GenBank/DDBJ whole genome shotgun (WGS) entry which is preliminary data.</text>
</comment>
<feature type="signal peptide" evidence="1">
    <location>
        <begin position="1"/>
        <end position="24"/>
    </location>
</feature>
<dbReference type="InterPro" id="IPR040354">
    <property type="entry name" value="TCTN1-3"/>
</dbReference>
<keyword evidence="4" id="KW-1185">Reference proteome</keyword>
<name>A0AAV6Z2J6_ENGPU</name>
<dbReference type="Pfam" id="PF25752">
    <property type="entry name" value="DUF1619_N"/>
    <property type="match status" value="1"/>
</dbReference>
<keyword evidence="1" id="KW-0732">Signal</keyword>
<dbReference type="GO" id="GO:0007224">
    <property type="term" value="P:smoothened signaling pathway"/>
    <property type="evidence" value="ECO:0007669"/>
    <property type="project" value="TreeGrafter"/>
</dbReference>
<evidence type="ECO:0000313" key="3">
    <source>
        <dbReference type="EMBL" id="KAG8542410.1"/>
    </source>
</evidence>